<name>A0A378VW98_NEIGO</name>
<keyword evidence="1" id="KW-1133">Transmembrane helix</keyword>
<dbReference type="EMBL" id="UGRI01000001">
    <property type="protein sequence ID" value="SUA21109.1"/>
    <property type="molecule type" value="Genomic_DNA"/>
</dbReference>
<reference evidence="2" key="1">
    <citation type="submission" date="2018-06" db="EMBL/GenBank/DDBJ databases">
        <authorList>
            <consortium name="Pathogen Informatics"/>
            <person name="Doyle S."/>
        </authorList>
    </citation>
    <scope>NUCLEOTIDE SEQUENCE [LARGE SCALE GENOMIC DNA]</scope>
    <source>
        <strain evidence="2">NCTC11421</strain>
    </source>
</reference>
<accession>A0A378VW98</accession>
<sequence length="73" mass="7359">MTALLVILALALIAVGTAGIVYPALPGLALMFAGTWLLAYAGGYQIYGAGILWTVGLISLGGILADYMAGMLG</sequence>
<organism evidence="2">
    <name type="scientific">Neisseria gonorrhoeae</name>
    <dbReference type="NCBI Taxonomy" id="485"/>
    <lineage>
        <taxon>Bacteria</taxon>
        <taxon>Pseudomonadati</taxon>
        <taxon>Pseudomonadota</taxon>
        <taxon>Betaproteobacteria</taxon>
        <taxon>Neisseriales</taxon>
        <taxon>Neisseriaceae</taxon>
        <taxon>Neisseria</taxon>
    </lineage>
</organism>
<keyword evidence="1" id="KW-0812">Transmembrane</keyword>
<feature type="transmembrane region" description="Helical" evidence="1">
    <location>
        <begin position="47"/>
        <end position="69"/>
    </location>
</feature>
<evidence type="ECO:0000313" key="2">
    <source>
        <dbReference type="EMBL" id="SUA21109.1"/>
    </source>
</evidence>
<dbReference type="AlphaFoldDB" id="A0A378VW98"/>
<keyword evidence="1" id="KW-0472">Membrane</keyword>
<dbReference type="PANTHER" id="PTHR39165">
    <property type="entry name" value="IG HYPOTHETICAL 17883"/>
    <property type="match status" value="1"/>
</dbReference>
<gene>
    <name evidence="2" type="ORF">NCTC11421_01217</name>
</gene>
<evidence type="ECO:0000256" key="1">
    <source>
        <dbReference type="SAM" id="Phobius"/>
    </source>
</evidence>
<proteinExistence type="predicted"/>
<protein>
    <submittedName>
        <fullName evidence="2">Membrane protein</fullName>
    </submittedName>
</protein>
<dbReference type="PANTHER" id="PTHR39165:SF1">
    <property type="entry name" value="DUF456 DOMAIN-CONTAINING PROTEIN"/>
    <property type="match status" value="1"/>
</dbReference>